<accession>A0A6A6XLB4</accession>
<dbReference type="AlphaFoldDB" id="A0A6A6XLB4"/>
<keyword evidence="3" id="KW-1185">Reference proteome</keyword>
<evidence type="ECO:0000313" key="2">
    <source>
        <dbReference type="EMBL" id="KAF2796883.1"/>
    </source>
</evidence>
<feature type="region of interest" description="Disordered" evidence="1">
    <location>
        <begin position="299"/>
        <end position="346"/>
    </location>
</feature>
<dbReference type="OrthoDB" id="3433125at2759"/>
<feature type="region of interest" description="Disordered" evidence="1">
    <location>
        <begin position="234"/>
        <end position="254"/>
    </location>
</feature>
<dbReference type="EMBL" id="MU001820">
    <property type="protein sequence ID" value="KAF2796883.1"/>
    <property type="molecule type" value="Genomic_DNA"/>
</dbReference>
<dbReference type="PANTHER" id="PTHR38887:SF1">
    <property type="entry name" value="RAS MODIFICATION PROTEIN ERF4"/>
    <property type="match status" value="1"/>
</dbReference>
<dbReference type="Proteomes" id="UP000799757">
    <property type="component" value="Unassembled WGS sequence"/>
</dbReference>
<proteinExistence type="predicted"/>
<evidence type="ECO:0000256" key="1">
    <source>
        <dbReference type="SAM" id="MobiDB-lite"/>
    </source>
</evidence>
<organism evidence="2 3">
    <name type="scientific">Melanomma pulvis-pyrius CBS 109.77</name>
    <dbReference type="NCBI Taxonomy" id="1314802"/>
    <lineage>
        <taxon>Eukaryota</taxon>
        <taxon>Fungi</taxon>
        <taxon>Dikarya</taxon>
        <taxon>Ascomycota</taxon>
        <taxon>Pezizomycotina</taxon>
        <taxon>Dothideomycetes</taxon>
        <taxon>Pleosporomycetidae</taxon>
        <taxon>Pleosporales</taxon>
        <taxon>Melanommataceae</taxon>
        <taxon>Melanomma</taxon>
    </lineage>
</organism>
<reference evidence="2" key="1">
    <citation type="journal article" date="2020" name="Stud. Mycol.">
        <title>101 Dothideomycetes genomes: a test case for predicting lifestyles and emergence of pathogens.</title>
        <authorList>
            <person name="Haridas S."/>
            <person name="Albert R."/>
            <person name="Binder M."/>
            <person name="Bloem J."/>
            <person name="Labutti K."/>
            <person name="Salamov A."/>
            <person name="Andreopoulos B."/>
            <person name="Baker S."/>
            <person name="Barry K."/>
            <person name="Bills G."/>
            <person name="Bluhm B."/>
            <person name="Cannon C."/>
            <person name="Castanera R."/>
            <person name="Culley D."/>
            <person name="Daum C."/>
            <person name="Ezra D."/>
            <person name="Gonzalez J."/>
            <person name="Henrissat B."/>
            <person name="Kuo A."/>
            <person name="Liang C."/>
            <person name="Lipzen A."/>
            <person name="Lutzoni F."/>
            <person name="Magnuson J."/>
            <person name="Mondo S."/>
            <person name="Nolan M."/>
            <person name="Ohm R."/>
            <person name="Pangilinan J."/>
            <person name="Park H.-J."/>
            <person name="Ramirez L."/>
            <person name="Alfaro M."/>
            <person name="Sun H."/>
            <person name="Tritt A."/>
            <person name="Yoshinaga Y."/>
            <person name="Zwiers L.-H."/>
            <person name="Turgeon B."/>
            <person name="Goodwin S."/>
            <person name="Spatafora J."/>
            <person name="Crous P."/>
            <person name="Grigoriev I."/>
        </authorList>
    </citation>
    <scope>NUCLEOTIDE SEQUENCE</scope>
    <source>
        <strain evidence="2">CBS 109.77</strain>
    </source>
</reference>
<gene>
    <name evidence="2" type="ORF">K505DRAFT_270583</name>
</gene>
<dbReference type="PANTHER" id="PTHR38887">
    <property type="entry name" value="CHROMOSOME 21, WHOLE GENOME SHOTGUN SEQUENCE"/>
    <property type="match status" value="1"/>
</dbReference>
<dbReference type="InterPro" id="IPR053221">
    <property type="entry name" value="Burnettramic_acid_biosynth"/>
</dbReference>
<feature type="compositionally biased region" description="Polar residues" evidence="1">
    <location>
        <begin position="236"/>
        <end position="253"/>
    </location>
</feature>
<evidence type="ECO:0000313" key="3">
    <source>
        <dbReference type="Proteomes" id="UP000799757"/>
    </source>
</evidence>
<sequence>MQQSSISSQTLVSELVHNTLPMTPSVVPSGQRPRLPYPVVIPQRRPGTKTRGFARVYPPDLNSLGIDQDTFLRLLKNFQTASQASPWLHALFISAGVVGLVPGAITLAVSISVQVAAGVAIEVQGRYKANAFLDEMNKELFMPLGLYAMVLAYKPDGPGTTTAPAFGMQTINFETAKQISKWGLPNSDGEEAQEPTKFFRPLHSKSGKTKGEAMVPFEVAPLIYPGLDRMAERPSAASNMHPDSSRNEPQTESFKARVARNKKFVADYFDRRAAATYAGNNPDTILAKSTAQTSFRSRYADPNHPVNNGTPLSFLTGGKLGAAPPGMYGTRETGEDGRLKPMARPSDQRLMDVVNEQGPLGLVGYGVDSVKKKLEKDVLYLTIVNMPSPEELAEAKRVLEMDKRGLKELLGAFGERRGERL</sequence>
<protein>
    <submittedName>
        <fullName evidence="2">Uncharacterized protein</fullName>
    </submittedName>
</protein>
<name>A0A6A6XLB4_9PLEO</name>